<reference evidence="2" key="1">
    <citation type="submission" date="2017-04" db="EMBL/GenBank/DDBJ databases">
        <authorList>
            <person name="Bumgarner R.E."/>
            <person name="Fredricks D.N."/>
            <person name="Srinivasan S."/>
        </authorList>
    </citation>
    <scope>NUCLEOTIDE SEQUENCE [LARGE SCALE GENOMIC DNA]</scope>
    <source>
        <strain evidence="2">KA00405</strain>
    </source>
</reference>
<comment type="caution">
    <text evidence="1">The sequence shown here is derived from an EMBL/GenBank/DDBJ whole genome shotgun (WGS) entry which is preliminary data.</text>
</comment>
<proteinExistence type="predicted"/>
<gene>
    <name evidence="1" type="ORF">B7R76_06210</name>
</gene>
<protein>
    <submittedName>
        <fullName evidence="1">Uncharacterized protein</fullName>
    </submittedName>
</protein>
<evidence type="ECO:0000313" key="1">
    <source>
        <dbReference type="EMBL" id="PNH18430.1"/>
    </source>
</evidence>
<dbReference type="RefSeq" id="WP_012992678.1">
    <property type="nucleotide sequence ID" value="NZ_NBZD01000003.1"/>
</dbReference>
<organism evidence="1 2">
    <name type="scientific">Mageeibacillus indolicus</name>
    <dbReference type="NCBI Taxonomy" id="884684"/>
    <lineage>
        <taxon>Bacteria</taxon>
        <taxon>Bacillati</taxon>
        <taxon>Bacillota</taxon>
        <taxon>Clostridia</taxon>
        <taxon>Eubacteriales</taxon>
        <taxon>Oscillospiraceae</taxon>
        <taxon>Mageeibacillus</taxon>
    </lineage>
</organism>
<sequence length="68" mass="8122">MKLAKDKYIFLLAIVVKFRRAKWRVGKKLRIFAFMCGGYKFWLSINYHTIKIVVNWRALESSLSCHKV</sequence>
<dbReference type="EMBL" id="NBZD01000003">
    <property type="protein sequence ID" value="PNH18430.1"/>
    <property type="molecule type" value="Genomic_DNA"/>
</dbReference>
<evidence type="ECO:0000313" key="2">
    <source>
        <dbReference type="Proteomes" id="UP000236394"/>
    </source>
</evidence>
<name>A0A2J8B102_9FIRM</name>
<accession>A0A2J8B102</accession>
<dbReference type="Proteomes" id="UP000236394">
    <property type="component" value="Unassembled WGS sequence"/>
</dbReference>
<dbReference type="AlphaFoldDB" id="A0A2J8B102"/>